<dbReference type="KEGG" id="vmo:VMUT_0196"/>
<sequence>MKIRIATRGSRLSLIQSDIVMRMLRRVEPNIQFEVIIIRTTGDLVQDKPLYAIGTKGIFEKEVNLALLKDEADIAVHSLKDLPSEISPGLVIAGFSPRDPPFDVLVVRNDYPSDLMALPSGAKVGTSSVRRRAFLLSVRKDISINVIRGNVDTRINKLIRGDYDAVVIAEAGLVRLINDMKSLHIRYARIPLDLLPPAPGQGIIAVVTREKDTNLIDLLRKASDPKAMVEALAERAFLRTVGGGCHVPVGGIAIYDGNYMEFIAGIADINGNRKVIVKIRDSSIDPERLGINAAHELLRQWNERT</sequence>
<evidence type="ECO:0000259" key="6">
    <source>
        <dbReference type="Pfam" id="PF03900"/>
    </source>
</evidence>
<dbReference type="InterPro" id="IPR022419">
    <property type="entry name" value="Porphobilin_deaminase_cofac_BS"/>
</dbReference>
<comment type="catalytic activity">
    <reaction evidence="4">
        <text>4 porphobilinogen + H2O = hydroxymethylbilane + 4 NH4(+)</text>
        <dbReference type="Rhea" id="RHEA:13185"/>
        <dbReference type="ChEBI" id="CHEBI:15377"/>
        <dbReference type="ChEBI" id="CHEBI:28938"/>
        <dbReference type="ChEBI" id="CHEBI:57845"/>
        <dbReference type="ChEBI" id="CHEBI:58126"/>
        <dbReference type="EC" id="2.5.1.61"/>
    </reaction>
</comment>
<comment type="miscellaneous">
    <text evidence="4">The porphobilinogen subunits are added to the dipyrromethane group.</text>
</comment>
<evidence type="ECO:0000313" key="7">
    <source>
        <dbReference type="EMBL" id="ADY00412.1"/>
    </source>
</evidence>
<evidence type="ECO:0000259" key="5">
    <source>
        <dbReference type="Pfam" id="PF01379"/>
    </source>
</evidence>
<dbReference type="PANTHER" id="PTHR11557:SF0">
    <property type="entry name" value="PORPHOBILINOGEN DEAMINASE"/>
    <property type="match status" value="1"/>
</dbReference>
<gene>
    <name evidence="4" type="primary">hemC</name>
    <name evidence="7" type="ordered locus">VMUT_0196</name>
</gene>
<protein>
    <recommendedName>
        <fullName evidence="4">Probable porphobilinogen deaminase</fullName>
        <shortName evidence="4">PBG</shortName>
        <ecNumber evidence="4">2.5.1.61</ecNumber>
    </recommendedName>
    <alternativeName>
        <fullName evidence="4">Hydroxymethylbilane synthase</fullName>
        <shortName evidence="4">HMBS</shortName>
    </alternativeName>
    <alternativeName>
        <fullName evidence="4">Pre-uroporphyrinogen synthase</fullName>
    </alternativeName>
</protein>
<feature type="modified residue" description="S-(dipyrrolylmethanemethyl)cysteine" evidence="4">
    <location>
        <position position="245"/>
    </location>
</feature>
<feature type="domain" description="Porphobilinogen deaminase N-terminal" evidence="5">
    <location>
        <begin position="3"/>
        <end position="215"/>
    </location>
</feature>
<dbReference type="PRINTS" id="PR00151">
    <property type="entry name" value="PORPHBDMNASE"/>
</dbReference>
<dbReference type="Gene3D" id="3.40.190.10">
    <property type="entry name" value="Periplasmic binding protein-like II"/>
    <property type="match status" value="2"/>
</dbReference>
<comment type="function">
    <text evidence="4">Tetrapolymerization of the monopyrrole PBG into the hydroxymethylbilane pre-uroporphyrinogen in several discrete steps.</text>
</comment>
<dbReference type="OrthoDB" id="8042at2157"/>
<evidence type="ECO:0000256" key="4">
    <source>
        <dbReference type="HAMAP-Rule" id="MF_00260"/>
    </source>
</evidence>
<keyword evidence="3 4" id="KW-0627">Porphyrin biosynthesis</keyword>
<dbReference type="GO" id="GO:0005737">
    <property type="term" value="C:cytoplasm"/>
    <property type="evidence" value="ECO:0007669"/>
    <property type="project" value="UniProtKB-UniRule"/>
</dbReference>
<dbReference type="PROSITE" id="PS00533">
    <property type="entry name" value="PORPHOBILINOGEN_DEAM"/>
    <property type="match status" value="1"/>
</dbReference>
<dbReference type="CDD" id="cd13644">
    <property type="entry name" value="PBP2_HemC_archaea"/>
    <property type="match status" value="1"/>
</dbReference>
<dbReference type="InterPro" id="IPR022417">
    <property type="entry name" value="Porphobilin_deaminase_N"/>
</dbReference>
<dbReference type="Proteomes" id="UP000007485">
    <property type="component" value="Chromosome"/>
</dbReference>
<evidence type="ECO:0000256" key="1">
    <source>
        <dbReference type="ARBA" id="ARBA00005638"/>
    </source>
</evidence>
<evidence type="ECO:0000256" key="2">
    <source>
        <dbReference type="ARBA" id="ARBA00022679"/>
    </source>
</evidence>
<dbReference type="EC" id="2.5.1.61" evidence="4"/>
<dbReference type="InterPro" id="IPR036803">
    <property type="entry name" value="Porphobilinogen_deaminase_C_sf"/>
</dbReference>
<dbReference type="STRING" id="985053.VMUT_0196"/>
<dbReference type="GeneID" id="10287848"/>
<dbReference type="SUPFAM" id="SSF53850">
    <property type="entry name" value="Periplasmic binding protein-like II"/>
    <property type="match status" value="1"/>
</dbReference>
<dbReference type="UniPathway" id="UPA00251">
    <property type="reaction ID" value="UER00319"/>
</dbReference>
<dbReference type="InterPro" id="IPR022418">
    <property type="entry name" value="Porphobilinogen_deaminase_C"/>
</dbReference>
<feature type="domain" description="Porphobilinogen deaminase C-terminal" evidence="6">
    <location>
        <begin position="230"/>
        <end position="298"/>
    </location>
</feature>
<dbReference type="FunFam" id="3.40.190.10:FF:000005">
    <property type="entry name" value="Porphobilinogen deaminase"/>
    <property type="match status" value="1"/>
</dbReference>
<dbReference type="HOGENOM" id="CLU_019704_1_0_2"/>
<reference evidence="7 8" key="1">
    <citation type="journal article" date="2011" name="J. Bacteriol.">
        <title>Complete genome sequence of 'Vulcanisaeta moutnovskia' strain 768-28, a novel member of the hyperthermophilic crenarchaeal genus vulcanisaeta.</title>
        <authorList>
            <person name="Gumerov V.M."/>
            <person name="Mardanov A.V."/>
            <person name="Beletsky A.V."/>
            <person name="Prokofeva M.I."/>
            <person name="Bonch-Osmolovskaya E.A."/>
            <person name="Ravin N.V."/>
            <person name="Skryabin K.G."/>
        </authorList>
    </citation>
    <scope>NUCLEOTIDE SEQUENCE [LARGE SCALE GENOMIC DNA]</scope>
    <source>
        <strain evidence="7 8">768-28</strain>
    </source>
</reference>
<evidence type="ECO:0000313" key="8">
    <source>
        <dbReference type="Proteomes" id="UP000007485"/>
    </source>
</evidence>
<organism evidence="7 8">
    <name type="scientific">Vulcanisaeta moutnovskia (strain 768-28)</name>
    <dbReference type="NCBI Taxonomy" id="985053"/>
    <lineage>
        <taxon>Archaea</taxon>
        <taxon>Thermoproteota</taxon>
        <taxon>Thermoprotei</taxon>
        <taxon>Thermoproteales</taxon>
        <taxon>Thermoproteaceae</taxon>
        <taxon>Vulcanisaeta</taxon>
    </lineage>
</organism>
<accession>F0QSZ1</accession>
<dbReference type="InterPro" id="IPR000860">
    <property type="entry name" value="HemC"/>
</dbReference>
<name>F0QSZ1_VULM7</name>
<keyword evidence="2 4" id="KW-0808">Transferase</keyword>
<keyword evidence="8" id="KW-1185">Reference proteome</keyword>
<dbReference type="eggNOG" id="arCOG04299">
    <property type="taxonomic scope" value="Archaea"/>
</dbReference>
<dbReference type="HAMAP" id="MF_00260">
    <property type="entry name" value="Porphobil_deam"/>
    <property type="match status" value="1"/>
</dbReference>
<dbReference type="NCBIfam" id="TIGR00212">
    <property type="entry name" value="hemC"/>
    <property type="match status" value="1"/>
</dbReference>
<dbReference type="Pfam" id="PF01379">
    <property type="entry name" value="Porphobil_deam"/>
    <property type="match status" value="1"/>
</dbReference>
<dbReference type="Gene3D" id="3.30.160.40">
    <property type="entry name" value="Porphobilinogen deaminase, C-terminal domain"/>
    <property type="match status" value="1"/>
</dbReference>
<dbReference type="RefSeq" id="WP_013603575.1">
    <property type="nucleotide sequence ID" value="NC_015151.1"/>
</dbReference>
<comment type="pathway">
    <text evidence="4">Porphyrin-containing compound metabolism; protoporphyrin-IX biosynthesis; coproporphyrinogen-III from 5-aminolevulinate: step 2/4.</text>
</comment>
<dbReference type="SUPFAM" id="SSF54782">
    <property type="entry name" value="Porphobilinogen deaminase (hydroxymethylbilane synthase), C-terminal domain"/>
    <property type="match status" value="1"/>
</dbReference>
<proteinExistence type="inferred from homology"/>
<dbReference type="PANTHER" id="PTHR11557">
    <property type="entry name" value="PORPHOBILINOGEN DEAMINASE"/>
    <property type="match status" value="1"/>
</dbReference>
<dbReference type="AlphaFoldDB" id="F0QSZ1"/>
<dbReference type="GO" id="GO:0006782">
    <property type="term" value="P:protoporphyrinogen IX biosynthetic process"/>
    <property type="evidence" value="ECO:0007669"/>
    <property type="project" value="UniProtKB-UniRule"/>
</dbReference>
<evidence type="ECO:0000256" key="3">
    <source>
        <dbReference type="ARBA" id="ARBA00023244"/>
    </source>
</evidence>
<dbReference type="EMBL" id="CP002529">
    <property type="protein sequence ID" value="ADY00412.1"/>
    <property type="molecule type" value="Genomic_DNA"/>
</dbReference>
<dbReference type="PIRSF" id="PIRSF001438">
    <property type="entry name" value="4pyrrol_synth_OHMeBilane_synth"/>
    <property type="match status" value="1"/>
</dbReference>
<dbReference type="GO" id="GO:0004418">
    <property type="term" value="F:hydroxymethylbilane synthase activity"/>
    <property type="evidence" value="ECO:0007669"/>
    <property type="project" value="UniProtKB-UniRule"/>
</dbReference>
<comment type="similarity">
    <text evidence="1 4">Belongs to the HMBS family.</text>
</comment>
<comment type="cofactor">
    <cofactor evidence="4">
        <name>dipyrromethane</name>
        <dbReference type="ChEBI" id="CHEBI:60342"/>
    </cofactor>
    <text evidence="4">Binds 1 dipyrromethane group covalently.</text>
</comment>
<dbReference type="Pfam" id="PF03900">
    <property type="entry name" value="Porphobil_deamC"/>
    <property type="match status" value="1"/>
</dbReference>